<dbReference type="InterPro" id="IPR011268">
    <property type="entry name" value="Purine_phosphorylase"/>
</dbReference>
<dbReference type="Pfam" id="PF01048">
    <property type="entry name" value="PNP_UDP_1"/>
    <property type="match status" value="1"/>
</dbReference>
<keyword evidence="5" id="KW-0808">Transferase</keyword>
<dbReference type="GO" id="GO:0004731">
    <property type="term" value="F:purine-nucleoside phosphorylase activity"/>
    <property type="evidence" value="ECO:0007669"/>
    <property type="project" value="UniProtKB-EC"/>
</dbReference>
<proteinExistence type="inferred from homology"/>
<accession>A0A9K3DAB8</accession>
<dbReference type="OrthoDB" id="10261782at2759"/>
<comment type="pathway">
    <text evidence="1">Purine metabolism; purine nucleoside salvage.</text>
</comment>
<evidence type="ECO:0000256" key="6">
    <source>
        <dbReference type="ARBA" id="ARBA00031036"/>
    </source>
</evidence>
<keyword evidence="9" id="KW-1185">Reference proteome</keyword>
<dbReference type="Gene3D" id="3.40.50.1580">
    <property type="entry name" value="Nucleoside phosphorylase domain"/>
    <property type="match status" value="1"/>
</dbReference>
<dbReference type="GO" id="GO:0005737">
    <property type="term" value="C:cytoplasm"/>
    <property type="evidence" value="ECO:0007669"/>
    <property type="project" value="TreeGrafter"/>
</dbReference>
<evidence type="ECO:0000313" key="8">
    <source>
        <dbReference type="EMBL" id="GIQ91839.1"/>
    </source>
</evidence>
<organism evidence="8 9">
    <name type="scientific">Kipferlia bialata</name>
    <dbReference type="NCBI Taxonomy" id="797122"/>
    <lineage>
        <taxon>Eukaryota</taxon>
        <taxon>Metamonada</taxon>
        <taxon>Carpediemonas-like organisms</taxon>
        <taxon>Kipferlia</taxon>
    </lineage>
</organism>
<comment type="similarity">
    <text evidence="2">Belongs to the PNP/MTAP phosphorylase family.</text>
</comment>
<reference evidence="8 9" key="1">
    <citation type="journal article" date="2018" name="PLoS ONE">
        <title>The draft genome of Kipferlia bialata reveals reductive genome evolution in fornicate parasites.</title>
        <authorList>
            <person name="Tanifuji G."/>
            <person name="Takabayashi S."/>
            <person name="Kume K."/>
            <person name="Takagi M."/>
            <person name="Nakayama T."/>
            <person name="Kamikawa R."/>
            <person name="Inagaki Y."/>
            <person name="Hashimoto T."/>
        </authorList>
    </citation>
    <scope>NUCLEOTIDE SEQUENCE [LARGE SCALE GENOMIC DNA]</scope>
    <source>
        <strain evidence="8">NY0173</strain>
    </source>
</reference>
<dbReference type="EC" id="2.4.2.1" evidence="3"/>
<dbReference type="PANTHER" id="PTHR11904">
    <property type="entry name" value="METHYLTHIOADENOSINE/PURINE NUCLEOSIDE PHOSPHORYLASE"/>
    <property type="match status" value="1"/>
</dbReference>
<sequence length="130" mass="13692">DIPHMPETGVVGHKGELVAGTIGGKKILCFAGRFHSYEGYSGSIVSFIPRLAAACGCSIYMATNAAGGIMKGMKPGSVMILTDAVGFTRWSPLADVWNHPAANKGREHVSEDAAYSRRLADAVQAIANDQ</sequence>
<comment type="caution">
    <text evidence="8">The sequence shown here is derived from an EMBL/GenBank/DDBJ whole genome shotgun (WGS) entry which is preliminary data.</text>
</comment>
<evidence type="ECO:0000256" key="1">
    <source>
        <dbReference type="ARBA" id="ARBA00005058"/>
    </source>
</evidence>
<gene>
    <name evidence="8" type="ORF">KIPB_015272</name>
</gene>
<feature type="non-terminal residue" evidence="8">
    <location>
        <position position="1"/>
    </location>
</feature>
<feature type="non-terminal residue" evidence="8">
    <location>
        <position position="130"/>
    </location>
</feature>
<dbReference type="GO" id="GO:0009116">
    <property type="term" value="P:nucleoside metabolic process"/>
    <property type="evidence" value="ECO:0007669"/>
    <property type="project" value="InterPro"/>
</dbReference>
<evidence type="ECO:0000256" key="5">
    <source>
        <dbReference type="ARBA" id="ARBA00022679"/>
    </source>
</evidence>
<dbReference type="PANTHER" id="PTHR11904:SF9">
    <property type="entry name" value="PURINE NUCLEOSIDE PHOSPHORYLASE-RELATED"/>
    <property type="match status" value="1"/>
</dbReference>
<name>A0A9K3DAB8_9EUKA</name>
<dbReference type="AlphaFoldDB" id="A0A9K3DAB8"/>
<feature type="domain" description="Nucleoside phosphorylase" evidence="7">
    <location>
        <begin position="3"/>
        <end position="128"/>
    </location>
</feature>
<dbReference type="EMBL" id="BDIP01008432">
    <property type="protein sequence ID" value="GIQ91839.1"/>
    <property type="molecule type" value="Genomic_DNA"/>
</dbReference>
<dbReference type="InterPro" id="IPR000845">
    <property type="entry name" value="Nucleoside_phosphorylase_d"/>
</dbReference>
<evidence type="ECO:0000256" key="2">
    <source>
        <dbReference type="ARBA" id="ARBA00006751"/>
    </source>
</evidence>
<evidence type="ECO:0000259" key="7">
    <source>
        <dbReference type="Pfam" id="PF01048"/>
    </source>
</evidence>
<dbReference type="Proteomes" id="UP000265618">
    <property type="component" value="Unassembled WGS sequence"/>
</dbReference>
<dbReference type="SUPFAM" id="SSF53167">
    <property type="entry name" value="Purine and uridine phosphorylases"/>
    <property type="match status" value="1"/>
</dbReference>
<evidence type="ECO:0000256" key="4">
    <source>
        <dbReference type="ARBA" id="ARBA00022676"/>
    </source>
</evidence>
<dbReference type="InterPro" id="IPR035994">
    <property type="entry name" value="Nucleoside_phosphorylase_sf"/>
</dbReference>
<evidence type="ECO:0000256" key="3">
    <source>
        <dbReference type="ARBA" id="ARBA00011886"/>
    </source>
</evidence>
<evidence type="ECO:0000313" key="9">
    <source>
        <dbReference type="Proteomes" id="UP000265618"/>
    </source>
</evidence>
<protein>
    <recommendedName>
        <fullName evidence="3">purine-nucleoside phosphorylase</fullName>
        <ecNumber evidence="3">2.4.2.1</ecNumber>
    </recommendedName>
    <alternativeName>
        <fullName evidence="6">Inosine-guanosine phosphorylase</fullName>
    </alternativeName>
</protein>
<keyword evidence="4" id="KW-0328">Glycosyltransferase</keyword>